<dbReference type="RefSeq" id="WP_189626315.1">
    <property type="nucleotide sequence ID" value="NZ_BNAF01000006.1"/>
</dbReference>
<dbReference type="Gene3D" id="2.30.30.290">
    <property type="entry name" value="YopX-like domains"/>
    <property type="match status" value="1"/>
</dbReference>
<dbReference type="InterPro" id="IPR019096">
    <property type="entry name" value="YopX_protein"/>
</dbReference>
<sequence length="137" mass="15588">MNRVIKFRGLRKDGKAWVYGDFFGGNKIVETTIFNEGIYTDKGSDSFKYSYNEIIPGTVGQFTGLKDKHGVDIYEGDTVLAHLRRKELVFTGTIALPKSCWVLALKNQLGLDRYYRTAQFDELQVIGNIHEKEVSSE</sequence>
<accession>A0ABQ3HX91</accession>
<feature type="domain" description="YopX protein" evidence="1">
    <location>
        <begin position="6"/>
        <end position="132"/>
    </location>
</feature>
<dbReference type="EMBL" id="BNAF01000006">
    <property type="protein sequence ID" value="GHE35051.1"/>
    <property type="molecule type" value="Genomic_DNA"/>
</dbReference>
<dbReference type="InterPro" id="IPR023385">
    <property type="entry name" value="YopX-like_C"/>
</dbReference>
<evidence type="ECO:0000313" key="3">
    <source>
        <dbReference type="Proteomes" id="UP000620550"/>
    </source>
</evidence>
<organism evidence="2 3">
    <name type="scientific">Sphingobacterium griseoflavum</name>
    <dbReference type="NCBI Taxonomy" id="1474952"/>
    <lineage>
        <taxon>Bacteria</taxon>
        <taxon>Pseudomonadati</taxon>
        <taxon>Bacteroidota</taxon>
        <taxon>Sphingobacteriia</taxon>
        <taxon>Sphingobacteriales</taxon>
        <taxon>Sphingobacteriaceae</taxon>
        <taxon>Sphingobacterium</taxon>
    </lineage>
</organism>
<name>A0ABQ3HX91_9SPHI</name>
<dbReference type="Pfam" id="PF09643">
    <property type="entry name" value="YopX"/>
    <property type="match status" value="1"/>
</dbReference>
<protein>
    <submittedName>
        <fullName evidence="2">Phage protein</fullName>
    </submittedName>
</protein>
<proteinExistence type="predicted"/>
<dbReference type="Proteomes" id="UP000620550">
    <property type="component" value="Unassembled WGS sequence"/>
</dbReference>
<reference evidence="3" key="1">
    <citation type="journal article" date="2019" name="Int. J. Syst. Evol. Microbiol.">
        <title>The Global Catalogue of Microorganisms (GCM) 10K type strain sequencing project: providing services to taxonomists for standard genome sequencing and annotation.</title>
        <authorList>
            <consortium name="The Broad Institute Genomics Platform"/>
            <consortium name="The Broad Institute Genome Sequencing Center for Infectious Disease"/>
            <person name="Wu L."/>
            <person name="Ma J."/>
        </authorList>
    </citation>
    <scope>NUCLEOTIDE SEQUENCE [LARGE SCALE GENOMIC DNA]</scope>
    <source>
        <strain evidence="3">CGMCC 1.12966</strain>
    </source>
</reference>
<evidence type="ECO:0000313" key="2">
    <source>
        <dbReference type="EMBL" id="GHE35051.1"/>
    </source>
</evidence>
<comment type="caution">
    <text evidence="2">The sequence shown here is derived from an EMBL/GenBank/DDBJ whole genome shotgun (WGS) entry which is preliminary data.</text>
</comment>
<gene>
    <name evidence="2" type="ORF">GCM10017764_17830</name>
</gene>
<dbReference type="SUPFAM" id="SSF159006">
    <property type="entry name" value="YopX-like"/>
    <property type="match status" value="1"/>
</dbReference>
<keyword evidence="3" id="KW-1185">Reference proteome</keyword>
<evidence type="ECO:0000259" key="1">
    <source>
        <dbReference type="Pfam" id="PF09643"/>
    </source>
</evidence>